<name>A0A7S9LSK4_9RHOB</name>
<protein>
    <submittedName>
        <fullName evidence="8">Tryptophan-rich sensory protein</fullName>
    </submittedName>
</protein>
<dbReference type="GO" id="GO:0016020">
    <property type="term" value="C:membrane"/>
    <property type="evidence" value="ECO:0007669"/>
    <property type="project" value="UniProtKB-SubCell"/>
</dbReference>
<keyword evidence="3 6" id="KW-0812">Transmembrane</keyword>
<dbReference type="Proteomes" id="UP000594800">
    <property type="component" value="Chromosome"/>
</dbReference>
<dbReference type="PANTHER" id="PTHR10057">
    <property type="entry name" value="PERIPHERAL-TYPE BENZODIAZEPINE RECEPTOR"/>
    <property type="match status" value="1"/>
</dbReference>
<organism evidence="8 9">
    <name type="scientific">Pontivivens ytuae</name>
    <dbReference type="NCBI Taxonomy" id="2789856"/>
    <lineage>
        <taxon>Bacteria</taxon>
        <taxon>Pseudomonadati</taxon>
        <taxon>Pseudomonadota</taxon>
        <taxon>Alphaproteobacteria</taxon>
        <taxon>Rhodobacterales</taxon>
        <taxon>Paracoccaceae</taxon>
        <taxon>Pontivivens</taxon>
    </lineage>
</organism>
<feature type="transmembrane region" description="Helical" evidence="6">
    <location>
        <begin position="126"/>
        <end position="145"/>
    </location>
</feature>
<dbReference type="NCBIfam" id="NF047825">
    <property type="entry name" value="T-richsensTspOAlph"/>
    <property type="match status" value="1"/>
</dbReference>
<feature type="transmembrane region" description="Helical" evidence="6">
    <location>
        <begin position="44"/>
        <end position="63"/>
    </location>
</feature>
<evidence type="ECO:0000256" key="1">
    <source>
        <dbReference type="ARBA" id="ARBA00004141"/>
    </source>
</evidence>
<evidence type="ECO:0000256" key="3">
    <source>
        <dbReference type="ARBA" id="ARBA00022692"/>
    </source>
</evidence>
<feature type="chain" id="PRO_5032705373" evidence="7">
    <location>
        <begin position="18"/>
        <end position="154"/>
    </location>
</feature>
<keyword evidence="7" id="KW-0732">Signal</keyword>
<dbReference type="AlphaFoldDB" id="A0A7S9LSK4"/>
<comment type="similarity">
    <text evidence="2">Belongs to the TspO/BZRP family.</text>
</comment>
<dbReference type="FunFam" id="1.20.1260.100:FF:000001">
    <property type="entry name" value="translocator protein 2"/>
    <property type="match status" value="1"/>
</dbReference>
<dbReference type="Pfam" id="PF03073">
    <property type="entry name" value="TspO_MBR"/>
    <property type="match status" value="1"/>
</dbReference>
<accession>A0A7S9LSK4</accession>
<dbReference type="RefSeq" id="WP_196103414.1">
    <property type="nucleotide sequence ID" value="NZ_CP064942.1"/>
</dbReference>
<evidence type="ECO:0000256" key="5">
    <source>
        <dbReference type="ARBA" id="ARBA00023136"/>
    </source>
</evidence>
<sequence>MDWIAFALFLTACGAAATTGAMFPPGDWYDRLDKPAWTPPDWLFPVAWTLLYIAISVAPARVVGQEGADYALILWGVQIAFNTLWTPIFFGLRRLGGGMAVLIGLWLSVAATMVALFGLDPLSGWLFVPYLVWVSYAGALNLSIWRRNPEPVAA</sequence>
<reference evidence="8 9" key="1">
    <citation type="submission" date="2020-11" db="EMBL/GenBank/DDBJ databases">
        <title>Description of Pontivivens ytuae sp. nov. isolated from deep sea sediment of Mariana Trench.</title>
        <authorList>
            <person name="Wang Z."/>
            <person name="Sun Q.-L."/>
            <person name="Xu X.-D."/>
            <person name="Tang Y.-Z."/>
            <person name="Zhang J."/>
        </authorList>
    </citation>
    <scope>NUCLEOTIDE SEQUENCE [LARGE SCALE GENOMIC DNA]</scope>
    <source>
        <strain evidence="8 9">MT2928</strain>
    </source>
</reference>
<gene>
    <name evidence="8" type="ORF">I0K15_00040</name>
</gene>
<evidence type="ECO:0000256" key="6">
    <source>
        <dbReference type="SAM" id="Phobius"/>
    </source>
</evidence>
<dbReference type="KEGG" id="poz:I0K15_00040"/>
<evidence type="ECO:0000256" key="7">
    <source>
        <dbReference type="SAM" id="SignalP"/>
    </source>
</evidence>
<dbReference type="PIRSF" id="PIRSF005859">
    <property type="entry name" value="PBR"/>
    <property type="match status" value="1"/>
</dbReference>
<dbReference type="Gene3D" id="1.20.1260.100">
    <property type="entry name" value="TspO/MBR protein"/>
    <property type="match status" value="1"/>
</dbReference>
<dbReference type="EMBL" id="CP064942">
    <property type="protein sequence ID" value="QPH54205.1"/>
    <property type="molecule type" value="Genomic_DNA"/>
</dbReference>
<feature type="transmembrane region" description="Helical" evidence="6">
    <location>
        <begin position="70"/>
        <end position="92"/>
    </location>
</feature>
<feature type="signal peptide" evidence="7">
    <location>
        <begin position="1"/>
        <end position="17"/>
    </location>
</feature>
<dbReference type="GO" id="GO:0033013">
    <property type="term" value="P:tetrapyrrole metabolic process"/>
    <property type="evidence" value="ECO:0007669"/>
    <property type="project" value="UniProtKB-ARBA"/>
</dbReference>
<evidence type="ECO:0000313" key="8">
    <source>
        <dbReference type="EMBL" id="QPH54205.1"/>
    </source>
</evidence>
<evidence type="ECO:0000313" key="9">
    <source>
        <dbReference type="Proteomes" id="UP000594800"/>
    </source>
</evidence>
<comment type="subcellular location">
    <subcellularLocation>
        <location evidence="1">Membrane</location>
        <topology evidence="1">Multi-pass membrane protein</topology>
    </subcellularLocation>
</comment>
<feature type="transmembrane region" description="Helical" evidence="6">
    <location>
        <begin position="98"/>
        <end position="119"/>
    </location>
</feature>
<dbReference type="CDD" id="cd15904">
    <property type="entry name" value="TSPO_MBR"/>
    <property type="match status" value="1"/>
</dbReference>
<dbReference type="PANTHER" id="PTHR10057:SF0">
    <property type="entry name" value="TRANSLOCATOR PROTEIN"/>
    <property type="match status" value="1"/>
</dbReference>
<evidence type="ECO:0000256" key="4">
    <source>
        <dbReference type="ARBA" id="ARBA00022989"/>
    </source>
</evidence>
<proteinExistence type="inferred from homology"/>
<evidence type="ECO:0000256" key="2">
    <source>
        <dbReference type="ARBA" id="ARBA00007524"/>
    </source>
</evidence>
<dbReference type="InterPro" id="IPR004307">
    <property type="entry name" value="TspO_MBR"/>
</dbReference>
<keyword evidence="9" id="KW-1185">Reference proteome</keyword>
<dbReference type="InterPro" id="IPR038330">
    <property type="entry name" value="TspO/MBR-related_sf"/>
</dbReference>
<keyword evidence="4 6" id="KW-1133">Transmembrane helix</keyword>
<keyword evidence="5 6" id="KW-0472">Membrane</keyword>